<evidence type="ECO:0000313" key="1">
    <source>
        <dbReference type="EMBL" id="CAG8799606.1"/>
    </source>
</evidence>
<reference evidence="1" key="1">
    <citation type="submission" date="2021-06" db="EMBL/GenBank/DDBJ databases">
        <authorList>
            <person name="Kallberg Y."/>
            <person name="Tangrot J."/>
            <person name="Rosling A."/>
        </authorList>
    </citation>
    <scope>NUCLEOTIDE SEQUENCE</scope>
    <source>
        <strain evidence="1">IN212</strain>
    </source>
</reference>
<dbReference type="PANTHER" id="PTHR22605">
    <property type="entry name" value="RZ-TYPE DOMAIN-CONTAINING PROTEIN"/>
    <property type="match status" value="1"/>
</dbReference>
<evidence type="ECO:0000313" key="2">
    <source>
        <dbReference type="Proteomes" id="UP000789396"/>
    </source>
</evidence>
<dbReference type="GO" id="GO:0004842">
    <property type="term" value="F:ubiquitin-protein transferase activity"/>
    <property type="evidence" value="ECO:0007669"/>
    <property type="project" value="InterPro"/>
</dbReference>
<comment type="caution">
    <text evidence="1">The sequence shown here is derived from an EMBL/GenBank/DDBJ whole genome shotgun (WGS) entry which is preliminary data.</text>
</comment>
<dbReference type="Proteomes" id="UP000789396">
    <property type="component" value="Unassembled WGS sequence"/>
</dbReference>
<name>A0A9N9JVL8_9GLOM</name>
<feature type="non-terminal residue" evidence="1">
    <location>
        <position position="226"/>
    </location>
</feature>
<proteinExistence type="predicted"/>
<gene>
    <name evidence="1" type="ORF">RFULGI_LOCUS17587</name>
</gene>
<accession>A0A9N9JVL8</accession>
<dbReference type="PANTHER" id="PTHR22605:SF1">
    <property type="entry name" value="RZ-TYPE DOMAIN-CONTAINING PROTEIN"/>
    <property type="match status" value="1"/>
</dbReference>
<dbReference type="OrthoDB" id="2423195at2759"/>
<protein>
    <submittedName>
        <fullName evidence="1">17027_t:CDS:1</fullName>
    </submittedName>
</protein>
<feature type="non-terminal residue" evidence="1">
    <location>
        <position position="1"/>
    </location>
</feature>
<sequence>QWSKLDADLDLEPVIIYGSQFPDDFDGDYQYSILSHIMVRSLYDLWNQNYITVGKEGSQTSYTRVALGAYSNPMVCVHKNFRCILVLDEQKVDYSDPPLLNRFEKQRMSISDIIDYDMKKLVNELIVWSEQISTLSNTEGEAASKFNENDIFIGFNKEETLQSLVIYNSNDPELGDEKAILDKCKELLIGIALPDGIVRSKKSMLANEEIDYWYNLYFQQNHESLA</sequence>
<organism evidence="1 2">
    <name type="scientific">Racocetra fulgida</name>
    <dbReference type="NCBI Taxonomy" id="60492"/>
    <lineage>
        <taxon>Eukaryota</taxon>
        <taxon>Fungi</taxon>
        <taxon>Fungi incertae sedis</taxon>
        <taxon>Mucoromycota</taxon>
        <taxon>Glomeromycotina</taxon>
        <taxon>Glomeromycetes</taxon>
        <taxon>Diversisporales</taxon>
        <taxon>Gigasporaceae</taxon>
        <taxon>Racocetra</taxon>
    </lineage>
</organism>
<keyword evidence="2" id="KW-1185">Reference proteome</keyword>
<dbReference type="GO" id="GO:0016887">
    <property type="term" value="F:ATP hydrolysis activity"/>
    <property type="evidence" value="ECO:0007669"/>
    <property type="project" value="InterPro"/>
</dbReference>
<dbReference type="AlphaFoldDB" id="A0A9N9JVL8"/>
<dbReference type="EMBL" id="CAJVPZ010070189">
    <property type="protein sequence ID" value="CAG8799606.1"/>
    <property type="molecule type" value="Genomic_DNA"/>
</dbReference>
<dbReference type="InterPro" id="IPR031248">
    <property type="entry name" value="RNF213"/>
</dbReference>